<dbReference type="Pfam" id="PF25232">
    <property type="entry name" value="DUF7848"/>
    <property type="match status" value="1"/>
</dbReference>
<evidence type="ECO:0000259" key="1">
    <source>
        <dbReference type="Pfam" id="PF25232"/>
    </source>
</evidence>
<proteinExistence type="predicted"/>
<dbReference type="InterPro" id="IPR057170">
    <property type="entry name" value="DUF7848"/>
</dbReference>
<feature type="domain" description="DUF7848" evidence="1">
    <location>
        <begin position="1"/>
        <end position="77"/>
    </location>
</feature>
<evidence type="ECO:0000313" key="2">
    <source>
        <dbReference type="EMBL" id="SEQ02258.1"/>
    </source>
</evidence>
<name>A0A1H9CNR1_9ACTN</name>
<evidence type="ECO:0000313" key="3">
    <source>
        <dbReference type="Proteomes" id="UP000199055"/>
    </source>
</evidence>
<dbReference type="Proteomes" id="UP000199055">
    <property type="component" value="Unassembled WGS sequence"/>
</dbReference>
<protein>
    <recommendedName>
        <fullName evidence="1">DUF7848 domain-containing protein</fullName>
    </recommendedName>
</protein>
<keyword evidence="3" id="KW-1185">Reference proteome</keyword>
<organism evidence="2 3">
    <name type="scientific">Streptomyces radiopugnans</name>
    <dbReference type="NCBI Taxonomy" id="403935"/>
    <lineage>
        <taxon>Bacteria</taxon>
        <taxon>Bacillati</taxon>
        <taxon>Actinomycetota</taxon>
        <taxon>Actinomycetes</taxon>
        <taxon>Kitasatosporales</taxon>
        <taxon>Streptomycetaceae</taxon>
        <taxon>Streptomyces</taxon>
    </lineage>
</organism>
<sequence length="77" mass="9003">MSMRSVIRFASWTLEPDREPDAEPVTYAMECAVCGRRSGAGVDFQDAQRWAFAHAGRNPSHHTYREVIHRPWRAWMR</sequence>
<reference evidence="2 3" key="1">
    <citation type="submission" date="2016-10" db="EMBL/GenBank/DDBJ databases">
        <authorList>
            <person name="de Groot N.N."/>
        </authorList>
    </citation>
    <scope>NUCLEOTIDE SEQUENCE [LARGE SCALE GENOMIC DNA]</scope>
    <source>
        <strain evidence="2 3">CGMCC 4.3519</strain>
    </source>
</reference>
<dbReference type="STRING" id="403935.SAMN05216481_103318"/>
<accession>A0A1H9CNR1</accession>
<dbReference type="EMBL" id="FOET01000003">
    <property type="protein sequence ID" value="SEQ02258.1"/>
    <property type="molecule type" value="Genomic_DNA"/>
</dbReference>
<gene>
    <name evidence="2" type="ORF">SAMN05216481_103318</name>
</gene>
<dbReference type="AlphaFoldDB" id="A0A1H9CNR1"/>